<gene>
    <name evidence="1" type="ORF">BO80DRAFT_447714</name>
</gene>
<accession>A0A395GSB6</accession>
<evidence type="ECO:0008006" key="3">
    <source>
        <dbReference type="Google" id="ProtNLM"/>
    </source>
</evidence>
<dbReference type="Proteomes" id="UP000249402">
    <property type="component" value="Unassembled WGS sequence"/>
</dbReference>
<evidence type="ECO:0000313" key="1">
    <source>
        <dbReference type="EMBL" id="RAK98104.1"/>
    </source>
</evidence>
<dbReference type="VEuPathDB" id="FungiDB:BO80DRAFT_447714"/>
<protein>
    <recommendedName>
        <fullName evidence="3">Ankyrin</fullName>
    </recommendedName>
</protein>
<keyword evidence="2" id="KW-1185">Reference proteome</keyword>
<reference evidence="1 2" key="1">
    <citation type="submission" date="2018-02" db="EMBL/GenBank/DDBJ databases">
        <title>The genomes of Aspergillus section Nigri reveals drivers in fungal speciation.</title>
        <authorList>
            <consortium name="DOE Joint Genome Institute"/>
            <person name="Vesth T.C."/>
            <person name="Nybo J."/>
            <person name="Theobald S."/>
            <person name="Brandl J."/>
            <person name="Frisvad J.C."/>
            <person name="Nielsen K.F."/>
            <person name="Lyhne E.K."/>
            <person name="Kogle M.E."/>
            <person name="Kuo A."/>
            <person name="Riley R."/>
            <person name="Clum A."/>
            <person name="Nolan M."/>
            <person name="Lipzen A."/>
            <person name="Salamov A."/>
            <person name="Henrissat B."/>
            <person name="Wiebenga A."/>
            <person name="De vries R.P."/>
            <person name="Grigoriev I.V."/>
            <person name="Mortensen U.H."/>
            <person name="Andersen M.R."/>
            <person name="Baker S.E."/>
        </authorList>
    </citation>
    <scope>NUCLEOTIDE SEQUENCE [LARGE SCALE GENOMIC DNA]</scope>
    <source>
        <strain evidence="1 2">CBS 121593</strain>
    </source>
</reference>
<dbReference type="InterPro" id="IPR036770">
    <property type="entry name" value="Ankyrin_rpt-contain_sf"/>
</dbReference>
<dbReference type="SUPFAM" id="SSF48403">
    <property type="entry name" value="Ankyrin repeat"/>
    <property type="match status" value="1"/>
</dbReference>
<dbReference type="RefSeq" id="XP_025572432.1">
    <property type="nucleotide sequence ID" value="XM_025721624.1"/>
</dbReference>
<dbReference type="STRING" id="1448316.A0A395GSB6"/>
<dbReference type="EMBL" id="KZ824456">
    <property type="protein sequence ID" value="RAK98104.1"/>
    <property type="molecule type" value="Genomic_DNA"/>
</dbReference>
<organism evidence="1 2">
    <name type="scientific">Aspergillus ibericus CBS 121593</name>
    <dbReference type="NCBI Taxonomy" id="1448316"/>
    <lineage>
        <taxon>Eukaryota</taxon>
        <taxon>Fungi</taxon>
        <taxon>Dikarya</taxon>
        <taxon>Ascomycota</taxon>
        <taxon>Pezizomycotina</taxon>
        <taxon>Eurotiomycetes</taxon>
        <taxon>Eurotiomycetidae</taxon>
        <taxon>Eurotiales</taxon>
        <taxon>Aspergillaceae</taxon>
        <taxon>Aspergillus</taxon>
        <taxon>Aspergillus subgen. Circumdati</taxon>
    </lineage>
</organism>
<dbReference type="AlphaFoldDB" id="A0A395GSB6"/>
<name>A0A395GSB6_9EURO</name>
<dbReference type="GeneID" id="37226489"/>
<dbReference type="OrthoDB" id="823504at2759"/>
<sequence>MDTLEPAFTDTDGFPVYEDPSGGLLSHIIAQNDLIALRLYQESPPTKAFWDAYEVPSWLHFVVAAESGRLEALWVIIEIYVANPETYSEPLDEYPHRLDFHLFMWPVLRRTGSWRTRCCSLSHSWGICNDGDISGKTPLVYLRDEQGVTALHIASLFGNIEGVQALFNHRVLG</sequence>
<proteinExistence type="predicted"/>
<evidence type="ECO:0000313" key="2">
    <source>
        <dbReference type="Proteomes" id="UP000249402"/>
    </source>
</evidence>